<accession>A0A2P5ANU3</accession>
<evidence type="ECO:0000313" key="2">
    <source>
        <dbReference type="EMBL" id="PON38225.1"/>
    </source>
</evidence>
<comment type="caution">
    <text evidence="2">The sequence shown here is derived from an EMBL/GenBank/DDBJ whole genome shotgun (WGS) entry which is preliminary data.</text>
</comment>
<evidence type="ECO:0000256" key="1">
    <source>
        <dbReference type="SAM" id="SignalP"/>
    </source>
</evidence>
<evidence type="ECO:0008006" key="4">
    <source>
        <dbReference type="Google" id="ProtNLM"/>
    </source>
</evidence>
<dbReference type="OrthoDB" id="10285950at2759"/>
<dbReference type="EMBL" id="JXTC01000761">
    <property type="protein sequence ID" value="PON38225.1"/>
    <property type="molecule type" value="Genomic_DNA"/>
</dbReference>
<protein>
    <recommendedName>
        <fullName evidence="4">Secreted protein</fullName>
    </recommendedName>
</protein>
<proteinExistence type="predicted"/>
<gene>
    <name evidence="2" type="ORF">TorRG33x02_345660</name>
</gene>
<name>A0A2P5ANU3_TREOI</name>
<sequence length="115" mass="13308">MWLLRLRVLEFFTFFATSHDMVYSFQTTLLGQSIYKAERFPSQMSFTQNYRPCNIADPQLEDITIPICTTLQALLKSIAACPHQTTQHTIKKAHDTDNCITLDLLKRSFQGHLKI</sequence>
<feature type="chain" id="PRO_5015149450" description="Secreted protein" evidence="1">
    <location>
        <begin position="19"/>
        <end position="115"/>
    </location>
</feature>
<feature type="signal peptide" evidence="1">
    <location>
        <begin position="1"/>
        <end position="18"/>
    </location>
</feature>
<dbReference type="InParanoid" id="A0A2P5ANU3"/>
<keyword evidence="1" id="KW-0732">Signal</keyword>
<reference evidence="3" key="1">
    <citation type="submission" date="2016-06" db="EMBL/GenBank/DDBJ databases">
        <title>Parallel loss of symbiosis genes in relatives of nitrogen-fixing non-legume Parasponia.</title>
        <authorList>
            <person name="Van Velzen R."/>
            <person name="Holmer R."/>
            <person name="Bu F."/>
            <person name="Rutten L."/>
            <person name="Van Zeijl A."/>
            <person name="Liu W."/>
            <person name="Santuari L."/>
            <person name="Cao Q."/>
            <person name="Sharma T."/>
            <person name="Shen D."/>
            <person name="Roswanjaya Y."/>
            <person name="Wardhani T."/>
            <person name="Kalhor M.S."/>
            <person name="Jansen J."/>
            <person name="Van den Hoogen J."/>
            <person name="Gungor B."/>
            <person name="Hartog M."/>
            <person name="Hontelez J."/>
            <person name="Verver J."/>
            <person name="Yang W.-C."/>
            <person name="Schijlen E."/>
            <person name="Repin R."/>
            <person name="Schilthuizen M."/>
            <person name="Schranz E."/>
            <person name="Heidstra R."/>
            <person name="Miyata K."/>
            <person name="Fedorova E."/>
            <person name="Kohlen W."/>
            <person name="Bisseling T."/>
            <person name="Smit S."/>
            <person name="Geurts R."/>
        </authorList>
    </citation>
    <scope>NUCLEOTIDE SEQUENCE [LARGE SCALE GENOMIC DNA]</scope>
    <source>
        <strain evidence="3">cv. RG33-2</strain>
    </source>
</reference>
<evidence type="ECO:0000313" key="3">
    <source>
        <dbReference type="Proteomes" id="UP000237000"/>
    </source>
</evidence>
<organism evidence="2 3">
    <name type="scientific">Trema orientale</name>
    <name type="common">Charcoal tree</name>
    <name type="synonym">Celtis orientalis</name>
    <dbReference type="NCBI Taxonomy" id="63057"/>
    <lineage>
        <taxon>Eukaryota</taxon>
        <taxon>Viridiplantae</taxon>
        <taxon>Streptophyta</taxon>
        <taxon>Embryophyta</taxon>
        <taxon>Tracheophyta</taxon>
        <taxon>Spermatophyta</taxon>
        <taxon>Magnoliopsida</taxon>
        <taxon>eudicotyledons</taxon>
        <taxon>Gunneridae</taxon>
        <taxon>Pentapetalae</taxon>
        <taxon>rosids</taxon>
        <taxon>fabids</taxon>
        <taxon>Rosales</taxon>
        <taxon>Cannabaceae</taxon>
        <taxon>Trema</taxon>
    </lineage>
</organism>
<dbReference type="AlphaFoldDB" id="A0A2P5ANU3"/>
<keyword evidence="3" id="KW-1185">Reference proteome</keyword>
<dbReference type="Proteomes" id="UP000237000">
    <property type="component" value="Unassembled WGS sequence"/>
</dbReference>